<dbReference type="InterPro" id="IPR013149">
    <property type="entry name" value="ADH-like_C"/>
</dbReference>
<accession>F2N7V5</accession>
<dbReference type="KEGG" id="cgo:Corgl_0956"/>
<sequence length="356" mass="38986">MQVETMKTAVFRGVRDIVLEECPKPHAIGSDVLIKVESCALCTWEQRVYTGMNKVEYPFIGGHEVSGTIEEIGEHVDSREWKIGDHVVIGANLSCDECFLCKTGEGQSCPHFDHQTKLEGLPYHGMGGLSEYLLVPTHCVFKYHDVSSQEAAIIEPLSCVVHSVESADIQFGDYVLIIGCGIMGQLHIQLAGKRGASVIAADIDEKRLKLASQLGANHTIDPSNEDLAQKVLEYTDGRKAQVVFDTTPFPSVLEDAYRCVGNTGAVILYSSIHPKPGEDRLVPIDAGWMHSCSIRTIGTANSNARDFVRAATLVSEGIVDMRPFVSAQYTADHVKDAFEKAIEGTSFRVVVNFNVM</sequence>
<dbReference type="GO" id="GO:0008270">
    <property type="term" value="F:zinc ion binding"/>
    <property type="evidence" value="ECO:0007669"/>
    <property type="project" value="InterPro"/>
</dbReference>
<dbReference type="Gene3D" id="3.40.50.720">
    <property type="entry name" value="NAD(P)-binding Rossmann-like Domain"/>
    <property type="match status" value="1"/>
</dbReference>
<proteinExistence type="inferred from homology"/>
<keyword evidence="1 4" id="KW-0479">Metal-binding</keyword>
<evidence type="ECO:0000256" key="3">
    <source>
        <dbReference type="ARBA" id="ARBA00023002"/>
    </source>
</evidence>
<dbReference type="InterPro" id="IPR011032">
    <property type="entry name" value="GroES-like_sf"/>
</dbReference>
<dbReference type="SUPFAM" id="SSF50129">
    <property type="entry name" value="GroES-like"/>
    <property type="match status" value="1"/>
</dbReference>
<evidence type="ECO:0000256" key="2">
    <source>
        <dbReference type="ARBA" id="ARBA00022833"/>
    </source>
</evidence>
<dbReference type="InterPro" id="IPR036291">
    <property type="entry name" value="NAD(P)-bd_dom_sf"/>
</dbReference>
<dbReference type="PROSITE" id="PS00059">
    <property type="entry name" value="ADH_ZINC"/>
    <property type="match status" value="1"/>
</dbReference>
<comment type="cofactor">
    <cofactor evidence="4">
        <name>Zn(2+)</name>
        <dbReference type="ChEBI" id="CHEBI:29105"/>
    </cofactor>
</comment>
<dbReference type="Gene3D" id="3.90.180.10">
    <property type="entry name" value="Medium-chain alcohol dehydrogenases, catalytic domain"/>
    <property type="match status" value="1"/>
</dbReference>
<reference evidence="7" key="1">
    <citation type="journal article" date="2013" name="Stand. Genomic Sci.">
        <title>Complete genome sequence of Coriobacterium glomerans type strain (PW2(T)) from the midgut of Pyrrhocoris apterus L. (red soldier bug).</title>
        <authorList>
            <person name="Stackebrandt E."/>
            <person name="Zeytun A."/>
            <person name="Lapidus A."/>
            <person name="Nolan M."/>
            <person name="Lucas S."/>
            <person name="Hammon N."/>
            <person name="Deshpande S."/>
            <person name="Cheng J.F."/>
            <person name="Tapia R."/>
            <person name="Goodwin L.A."/>
            <person name="Pitluck S."/>
            <person name="Liolios K."/>
            <person name="Pagani I."/>
            <person name="Ivanova N."/>
            <person name="Mavromatis K."/>
            <person name="Mikhailova N."/>
            <person name="Huntemann M."/>
            <person name="Pati A."/>
            <person name="Chen A."/>
            <person name="Palaniappan K."/>
            <person name="Chang Y.J."/>
            <person name="Land M."/>
            <person name="Hauser L."/>
            <person name="Rohde M."/>
            <person name="Pukall R."/>
            <person name="Goker M."/>
            <person name="Detter J.C."/>
            <person name="Woyke T."/>
            <person name="Bristow J."/>
            <person name="Eisen J.A."/>
            <person name="Markowitz V."/>
            <person name="Hugenholtz P."/>
            <person name="Kyrpides N.C."/>
            <person name="Klenk H.P."/>
        </authorList>
    </citation>
    <scope>NUCLEOTIDE SEQUENCE</scope>
    <source>
        <strain evidence="7">ATCC 49209 / DSM 20642 / JCM 10262 / PW2</strain>
    </source>
</reference>
<evidence type="ECO:0000259" key="5">
    <source>
        <dbReference type="SMART" id="SM00829"/>
    </source>
</evidence>
<dbReference type="eggNOG" id="COG1063">
    <property type="taxonomic scope" value="Bacteria"/>
</dbReference>
<dbReference type="InterPro" id="IPR050129">
    <property type="entry name" value="Zn_alcohol_dh"/>
</dbReference>
<dbReference type="InterPro" id="IPR013154">
    <property type="entry name" value="ADH-like_N"/>
</dbReference>
<dbReference type="AlphaFoldDB" id="F2N7V5"/>
<dbReference type="InterPro" id="IPR002328">
    <property type="entry name" value="ADH_Zn_CS"/>
</dbReference>
<dbReference type="SUPFAM" id="SSF51735">
    <property type="entry name" value="NAD(P)-binding Rossmann-fold domains"/>
    <property type="match status" value="1"/>
</dbReference>
<gene>
    <name evidence="6" type="ordered locus">Corgl_0956</name>
</gene>
<evidence type="ECO:0000256" key="1">
    <source>
        <dbReference type="ARBA" id="ARBA00022723"/>
    </source>
</evidence>
<dbReference type="PANTHER" id="PTHR43401:SF2">
    <property type="entry name" value="L-THREONINE 3-DEHYDROGENASE"/>
    <property type="match status" value="1"/>
</dbReference>
<keyword evidence="7" id="KW-1185">Reference proteome</keyword>
<comment type="similarity">
    <text evidence="4">Belongs to the zinc-containing alcohol dehydrogenase family.</text>
</comment>
<evidence type="ECO:0000256" key="4">
    <source>
        <dbReference type="RuleBase" id="RU361277"/>
    </source>
</evidence>
<dbReference type="EMBL" id="CP002628">
    <property type="protein sequence ID" value="AEB07064.1"/>
    <property type="molecule type" value="Genomic_DNA"/>
</dbReference>
<protein>
    <submittedName>
        <fullName evidence="6">Alcohol dehydrogenase zinc-binding domain protein</fullName>
    </submittedName>
</protein>
<dbReference type="SMART" id="SM00829">
    <property type="entry name" value="PKS_ER"/>
    <property type="match status" value="1"/>
</dbReference>
<organism evidence="6 7">
    <name type="scientific">Coriobacterium glomerans (strain ATCC 49209 / DSM 20642 / JCM 10262 / PW2)</name>
    <dbReference type="NCBI Taxonomy" id="700015"/>
    <lineage>
        <taxon>Bacteria</taxon>
        <taxon>Bacillati</taxon>
        <taxon>Actinomycetota</taxon>
        <taxon>Coriobacteriia</taxon>
        <taxon>Coriobacteriales</taxon>
        <taxon>Coriobacteriaceae</taxon>
        <taxon>Coriobacterium</taxon>
    </lineage>
</organism>
<dbReference type="Proteomes" id="UP000006851">
    <property type="component" value="Chromosome"/>
</dbReference>
<keyword evidence="3" id="KW-0560">Oxidoreductase</keyword>
<dbReference type="Pfam" id="PF00107">
    <property type="entry name" value="ADH_zinc_N"/>
    <property type="match status" value="1"/>
</dbReference>
<feature type="domain" description="Enoyl reductase (ER)" evidence="5">
    <location>
        <begin position="13"/>
        <end position="351"/>
    </location>
</feature>
<evidence type="ECO:0000313" key="6">
    <source>
        <dbReference type="EMBL" id="AEB07064.1"/>
    </source>
</evidence>
<dbReference type="PANTHER" id="PTHR43401">
    <property type="entry name" value="L-THREONINE 3-DEHYDROGENASE"/>
    <property type="match status" value="1"/>
</dbReference>
<name>F2N7V5_CORGP</name>
<dbReference type="Pfam" id="PF08240">
    <property type="entry name" value="ADH_N"/>
    <property type="match status" value="1"/>
</dbReference>
<evidence type="ECO:0000313" key="7">
    <source>
        <dbReference type="Proteomes" id="UP000006851"/>
    </source>
</evidence>
<dbReference type="InterPro" id="IPR020843">
    <property type="entry name" value="ER"/>
</dbReference>
<dbReference type="RefSeq" id="WP_013708807.1">
    <property type="nucleotide sequence ID" value="NC_015389.1"/>
</dbReference>
<dbReference type="HOGENOM" id="CLU_026673_11_0_11"/>
<dbReference type="STRING" id="700015.Corgl_0956"/>
<dbReference type="GO" id="GO:0016491">
    <property type="term" value="F:oxidoreductase activity"/>
    <property type="evidence" value="ECO:0007669"/>
    <property type="project" value="UniProtKB-KW"/>
</dbReference>
<keyword evidence="2 4" id="KW-0862">Zinc</keyword>